<dbReference type="Gene3D" id="3.40.50.920">
    <property type="match status" value="1"/>
</dbReference>
<evidence type="ECO:0000313" key="16">
    <source>
        <dbReference type="Proteomes" id="UP000318538"/>
    </source>
</evidence>
<dbReference type="Pfam" id="PF22613">
    <property type="entry name" value="Transketolase_C_1"/>
    <property type="match status" value="1"/>
</dbReference>
<dbReference type="Pfam" id="PF17831">
    <property type="entry name" value="PDH_E1_M"/>
    <property type="match status" value="1"/>
</dbReference>
<keyword evidence="10" id="KW-0479">Metal-binding</keyword>
<dbReference type="AlphaFoldDB" id="A0A517N874"/>
<dbReference type="GO" id="GO:0046872">
    <property type="term" value="F:metal ion binding"/>
    <property type="evidence" value="ECO:0007669"/>
    <property type="project" value="UniProtKB-KW"/>
</dbReference>
<dbReference type="SUPFAM" id="SSF52922">
    <property type="entry name" value="TK C-terminal domain-like"/>
    <property type="match status" value="1"/>
</dbReference>
<comment type="function">
    <text evidence="2 9">Component of the pyruvate dehydrogenase (PDH) complex, that catalyzes the overall conversion of pyruvate to acetyl-CoA and CO(2).</text>
</comment>
<feature type="binding site" evidence="10">
    <location>
        <position position="291"/>
    </location>
    <ligand>
        <name>Mg(2+)</name>
        <dbReference type="ChEBI" id="CHEBI:18420"/>
    </ligand>
</feature>
<evidence type="ECO:0000256" key="6">
    <source>
        <dbReference type="ARBA" id="ARBA00023052"/>
    </source>
</evidence>
<evidence type="ECO:0000256" key="4">
    <source>
        <dbReference type="ARBA" id="ARBA00017172"/>
    </source>
</evidence>
<dbReference type="FunFam" id="3.40.50.970:FF:000011">
    <property type="entry name" value="Pyruvate dehydrogenase E1 component"/>
    <property type="match status" value="1"/>
</dbReference>
<dbReference type="InterPro" id="IPR051157">
    <property type="entry name" value="PDH/Transketolase"/>
</dbReference>
<dbReference type="PIRSF" id="PIRSF000156">
    <property type="entry name" value="Pyruvate_dh_E1"/>
    <property type="match status" value="1"/>
</dbReference>
<dbReference type="SUPFAM" id="SSF52518">
    <property type="entry name" value="Thiamin diphosphate-binding fold (THDP-binding)"/>
    <property type="match status" value="2"/>
</dbReference>
<feature type="region of interest" description="Disordered" evidence="11">
    <location>
        <begin position="1"/>
        <end position="46"/>
    </location>
</feature>
<dbReference type="Gene3D" id="3.40.50.970">
    <property type="match status" value="2"/>
</dbReference>
<evidence type="ECO:0000259" key="14">
    <source>
        <dbReference type="Pfam" id="PF22613"/>
    </source>
</evidence>
<evidence type="ECO:0000256" key="5">
    <source>
        <dbReference type="ARBA" id="ARBA00023002"/>
    </source>
</evidence>
<feature type="binding site" evidence="10">
    <location>
        <position position="321"/>
    </location>
    <ligand>
        <name>Mg(2+)</name>
        <dbReference type="ChEBI" id="CHEBI:18420"/>
    </ligand>
</feature>
<dbReference type="EC" id="1.2.4.1" evidence="3 9"/>
<sequence>MLIRGDGVHASRYSPAPGRTKSARFTRPVRDSNTREEKRNMSESETVAKAEVAQNVGELEQPVAAVDIDTAETEEWLASLDYVLKSKGADRVRFLIEQLRDRAAEEGIQSAQDTNTPYVNTIPVKDQPAFPGNRELERRIKSIVRWNAMAMVVRANRRPGGVGGHISTFASSATLYEIAFNHFFKGRGEDGYSGDTIYFQGHASPGMYSRAFLEGRLSEENLDNFRRELAPGGGLSSYPHPWLMPGFWEYPTVSMGLGPIMAIYQARFNEYLNDRGIKDTKGQKVWAFLGDGECDEPETLGAIGLASREKLDNLIFVINCNLQRLDGPVRGNGKIIQELESIFRGAGWNVIKVVWGDEWDQLLAKDTTGLLVKRMNEVVDGQYQKYTGMPGSYIREHFFGKYPELLKLVENYSDEKLEKIRRGGHDPEKVYAAYKQATESANGRPTVVLAKTVKGYGLGEAGEGRMIAHNQKKMNEEELLEFRTRFGIPISDEEVVKAPFYKPSANSQEIKYMQERRAALGGPVPSRPTQHPTMEVPTLEDYRKLITRLENKSCSTTFAVVQTLVALCRDKKIGKYMVPIVPDESRTFGMEGMFKQFGIYAHAGQLYEPVDSAILQSYKEAQDGQILEEGITEAGSMSSFNAAGTAYSAHGINMIPFFIYYSMFGFQRIGDLIWAAADMRAKGFLVGGTAGRTTLNGEGLQHQDGHSLLNAIAFPTVRAYDPAFAYEVIVIIMEGLKRMYQDGEECIYYLMSENEEYEHPPMPAGCEDGIIKGMYKFRSQEVKDAKARVQLFGSGAILNSVLKAQEILAEKYSIASDAWSVTSYTQLRREAGDCDRWNMLHPTETPRKSYLEEQLDGVEGPFISASDYVRALGEQLTPWIPGDYYVLGTDGMGRSETRESLRRHFEVDAESIVIATLSRLSKTGLFTAAEVADAIKDLGFDAEKQNPYFA</sequence>
<dbReference type="InterPro" id="IPR035807">
    <property type="entry name" value="PDC_E1_N"/>
</dbReference>
<keyword evidence="16" id="KW-1185">Reference proteome</keyword>
<evidence type="ECO:0000256" key="11">
    <source>
        <dbReference type="SAM" id="MobiDB-lite"/>
    </source>
</evidence>
<feature type="binding site" evidence="10">
    <location>
        <position position="323"/>
    </location>
    <ligand>
        <name>Mg(2+)</name>
        <dbReference type="ChEBI" id="CHEBI:18420"/>
    </ligand>
</feature>
<comment type="cofactor">
    <cofactor evidence="10">
        <name>Mg(2+)</name>
        <dbReference type="ChEBI" id="CHEBI:18420"/>
    </cofactor>
</comment>
<gene>
    <name evidence="15" type="primary">aceE</name>
    <name evidence="15" type="ORF">K227x_17250</name>
</gene>
<feature type="domain" description="Transketolase N-terminal" evidence="12">
    <location>
        <begin position="200"/>
        <end position="360"/>
    </location>
</feature>
<evidence type="ECO:0000259" key="13">
    <source>
        <dbReference type="Pfam" id="PF17831"/>
    </source>
</evidence>
<evidence type="ECO:0000256" key="1">
    <source>
        <dbReference type="ARBA" id="ARBA00001964"/>
    </source>
</evidence>
<name>A0A517N874_9BACT</name>
<feature type="domain" description="Transketolase-like C-terminal" evidence="14">
    <location>
        <begin position="773"/>
        <end position="908"/>
    </location>
</feature>
<reference evidence="15 16" key="1">
    <citation type="submission" date="2019-02" db="EMBL/GenBank/DDBJ databases">
        <title>Deep-cultivation of Planctomycetes and their phenomic and genomic characterization uncovers novel biology.</title>
        <authorList>
            <person name="Wiegand S."/>
            <person name="Jogler M."/>
            <person name="Boedeker C."/>
            <person name="Pinto D."/>
            <person name="Vollmers J."/>
            <person name="Rivas-Marin E."/>
            <person name="Kohn T."/>
            <person name="Peeters S.H."/>
            <person name="Heuer A."/>
            <person name="Rast P."/>
            <person name="Oberbeckmann S."/>
            <person name="Bunk B."/>
            <person name="Jeske O."/>
            <person name="Meyerdierks A."/>
            <person name="Storesund J.E."/>
            <person name="Kallscheuer N."/>
            <person name="Luecker S."/>
            <person name="Lage O.M."/>
            <person name="Pohl T."/>
            <person name="Merkel B.J."/>
            <person name="Hornburger P."/>
            <person name="Mueller R.-W."/>
            <person name="Bruemmer F."/>
            <person name="Labrenz M."/>
            <person name="Spormann A.M."/>
            <person name="Op den Camp H."/>
            <person name="Overmann J."/>
            <person name="Amann R."/>
            <person name="Jetten M.S.M."/>
            <person name="Mascher T."/>
            <person name="Medema M.H."/>
            <person name="Devos D.P."/>
            <person name="Kaster A.-K."/>
            <person name="Ovreas L."/>
            <person name="Rohde M."/>
            <person name="Galperin M.Y."/>
            <person name="Jogler C."/>
        </authorList>
    </citation>
    <scope>NUCLEOTIDE SEQUENCE [LARGE SCALE GENOMIC DNA]</scope>
    <source>
        <strain evidence="15 16">K22_7</strain>
    </source>
</reference>
<evidence type="ECO:0000256" key="9">
    <source>
        <dbReference type="PIRNR" id="PIRNR000156"/>
    </source>
</evidence>
<protein>
    <recommendedName>
        <fullName evidence="4 9">Pyruvate dehydrogenase E1 component</fullName>
        <ecNumber evidence="3 9">1.2.4.1</ecNumber>
    </recommendedName>
</protein>
<dbReference type="InterPro" id="IPR029061">
    <property type="entry name" value="THDP-binding"/>
</dbReference>
<dbReference type="NCBIfam" id="TIGR00759">
    <property type="entry name" value="aceE"/>
    <property type="match status" value="1"/>
</dbReference>
<dbReference type="InterPro" id="IPR005474">
    <property type="entry name" value="Transketolase_N"/>
</dbReference>
<dbReference type="InterPro" id="IPR009014">
    <property type="entry name" value="Transketo_C/PFOR_II"/>
</dbReference>
<dbReference type="Proteomes" id="UP000318538">
    <property type="component" value="Chromosome"/>
</dbReference>
<evidence type="ECO:0000256" key="3">
    <source>
        <dbReference type="ARBA" id="ARBA00012281"/>
    </source>
</evidence>
<keyword evidence="7 9" id="KW-0670">Pyruvate</keyword>
<keyword evidence="6 9" id="KW-0786">Thiamine pyrophosphate</keyword>
<dbReference type="InterPro" id="IPR055152">
    <property type="entry name" value="Transketolase-like_C_2"/>
</dbReference>
<comment type="catalytic activity">
    <reaction evidence="8 9">
        <text>N(6)-[(R)-lipoyl]-L-lysyl-[protein] + pyruvate + H(+) = N(6)-[(R)-S(8)-acetyldihydrolipoyl]-L-lysyl-[protein] + CO2</text>
        <dbReference type="Rhea" id="RHEA:19189"/>
        <dbReference type="Rhea" id="RHEA-COMP:10474"/>
        <dbReference type="Rhea" id="RHEA-COMP:10478"/>
        <dbReference type="ChEBI" id="CHEBI:15361"/>
        <dbReference type="ChEBI" id="CHEBI:15378"/>
        <dbReference type="ChEBI" id="CHEBI:16526"/>
        <dbReference type="ChEBI" id="CHEBI:83099"/>
        <dbReference type="ChEBI" id="CHEBI:83111"/>
        <dbReference type="EC" id="1.2.4.1"/>
    </reaction>
</comment>
<dbReference type="EMBL" id="CP036525">
    <property type="protein sequence ID" value="QDT03343.1"/>
    <property type="molecule type" value="Genomic_DNA"/>
</dbReference>
<evidence type="ECO:0000256" key="10">
    <source>
        <dbReference type="PIRSR" id="PIRSR000156-1"/>
    </source>
</evidence>
<dbReference type="PANTHER" id="PTHR43825:SF3">
    <property type="entry name" value="PYRUVATE DEHYDROGENASE E1 COMPONENT"/>
    <property type="match status" value="1"/>
</dbReference>
<dbReference type="KEGG" id="rlc:K227x_17250"/>
<accession>A0A517N874</accession>
<keyword evidence="5 9" id="KW-0560">Oxidoreductase</keyword>
<organism evidence="15 16">
    <name type="scientific">Rubripirellula lacrimiformis</name>
    <dbReference type="NCBI Taxonomy" id="1930273"/>
    <lineage>
        <taxon>Bacteria</taxon>
        <taxon>Pseudomonadati</taxon>
        <taxon>Planctomycetota</taxon>
        <taxon>Planctomycetia</taxon>
        <taxon>Pirellulales</taxon>
        <taxon>Pirellulaceae</taxon>
        <taxon>Rubripirellula</taxon>
    </lineage>
</organism>
<evidence type="ECO:0000313" key="15">
    <source>
        <dbReference type="EMBL" id="QDT03343.1"/>
    </source>
</evidence>
<evidence type="ECO:0000256" key="7">
    <source>
        <dbReference type="ARBA" id="ARBA00023317"/>
    </source>
</evidence>
<evidence type="ECO:0000256" key="2">
    <source>
        <dbReference type="ARBA" id="ARBA00003157"/>
    </source>
</evidence>
<dbReference type="InterPro" id="IPR041621">
    <property type="entry name" value="PDH_E1_M"/>
</dbReference>
<proteinExistence type="predicted"/>
<dbReference type="InterPro" id="IPR004660">
    <property type="entry name" value="PDH_E1"/>
</dbReference>
<evidence type="ECO:0000259" key="12">
    <source>
        <dbReference type="Pfam" id="PF00456"/>
    </source>
</evidence>
<dbReference type="Pfam" id="PF00456">
    <property type="entry name" value="Transketolase_N"/>
    <property type="match status" value="1"/>
</dbReference>
<evidence type="ECO:0000256" key="8">
    <source>
        <dbReference type="ARBA" id="ARBA00051231"/>
    </source>
</evidence>
<dbReference type="PANTHER" id="PTHR43825">
    <property type="entry name" value="PYRUVATE DEHYDROGENASE E1 COMPONENT"/>
    <property type="match status" value="1"/>
</dbReference>
<keyword evidence="10" id="KW-0460">Magnesium</keyword>
<feature type="domain" description="Pyruvate dehydrogenase E1 component middle" evidence="13">
    <location>
        <begin position="550"/>
        <end position="760"/>
    </location>
</feature>
<feature type="compositionally biased region" description="Basic and acidic residues" evidence="11">
    <location>
        <begin position="28"/>
        <end position="46"/>
    </location>
</feature>
<comment type="cofactor">
    <cofactor evidence="1 9">
        <name>thiamine diphosphate</name>
        <dbReference type="ChEBI" id="CHEBI:58937"/>
    </cofactor>
</comment>
<dbReference type="CDD" id="cd02017">
    <property type="entry name" value="TPP_E1_EcPDC_like"/>
    <property type="match status" value="1"/>
</dbReference>
<dbReference type="GO" id="GO:0004739">
    <property type="term" value="F:pyruvate dehydrogenase (acetyl-transferring) activity"/>
    <property type="evidence" value="ECO:0007669"/>
    <property type="project" value="UniProtKB-EC"/>
</dbReference>